<evidence type="ECO:0000256" key="11">
    <source>
        <dbReference type="ARBA" id="ARBA00023136"/>
    </source>
</evidence>
<keyword evidence="6" id="KW-0812">Transmembrane</keyword>
<evidence type="ECO:0000256" key="6">
    <source>
        <dbReference type="ARBA" id="ARBA00022692"/>
    </source>
</evidence>
<keyword evidence="8" id="KW-0625">Polysaccharide transport</keyword>
<dbReference type="AlphaFoldDB" id="A0A1I2DDX3"/>
<keyword evidence="9" id="KW-0406">Ion transport</keyword>
<dbReference type="InterPro" id="IPR049712">
    <property type="entry name" value="Poly_export"/>
</dbReference>
<dbReference type="InterPro" id="IPR054765">
    <property type="entry name" value="SLBB_dom"/>
</dbReference>
<keyword evidence="12" id="KW-0564">Palmitate</keyword>
<evidence type="ECO:0000256" key="14">
    <source>
        <dbReference type="ARBA" id="ARBA00023288"/>
    </source>
</evidence>
<evidence type="ECO:0000256" key="1">
    <source>
        <dbReference type="ARBA" id="ARBA00004571"/>
    </source>
</evidence>
<keyword evidence="11" id="KW-0472">Membrane</keyword>
<accession>A0A1I2DDX3</accession>
<organism evidence="18 19">
    <name type="scientific">Roseivivax sediminis</name>
    <dbReference type="NCBI Taxonomy" id="936889"/>
    <lineage>
        <taxon>Bacteria</taxon>
        <taxon>Pseudomonadati</taxon>
        <taxon>Pseudomonadota</taxon>
        <taxon>Alphaproteobacteria</taxon>
        <taxon>Rhodobacterales</taxon>
        <taxon>Roseobacteraceae</taxon>
        <taxon>Roseivivax</taxon>
    </lineage>
</organism>
<dbReference type="GO" id="GO:0009279">
    <property type="term" value="C:cell outer membrane"/>
    <property type="evidence" value="ECO:0007669"/>
    <property type="project" value="UniProtKB-SubCell"/>
</dbReference>
<dbReference type="PANTHER" id="PTHR33619:SF3">
    <property type="entry name" value="POLYSACCHARIDE EXPORT PROTEIN GFCE-RELATED"/>
    <property type="match status" value="1"/>
</dbReference>
<dbReference type="Pfam" id="PF02563">
    <property type="entry name" value="Poly_export"/>
    <property type="match status" value="1"/>
</dbReference>
<evidence type="ECO:0000256" key="7">
    <source>
        <dbReference type="ARBA" id="ARBA00022729"/>
    </source>
</evidence>
<comment type="similarity">
    <text evidence="2">Belongs to the BexD/CtrA/VexA family.</text>
</comment>
<evidence type="ECO:0000256" key="9">
    <source>
        <dbReference type="ARBA" id="ARBA00023065"/>
    </source>
</evidence>
<keyword evidence="14" id="KW-0449">Lipoprotein</keyword>
<keyword evidence="5" id="KW-0762">Sugar transport</keyword>
<evidence type="ECO:0000313" key="18">
    <source>
        <dbReference type="EMBL" id="SFE78707.1"/>
    </source>
</evidence>
<dbReference type="GO" id="GO:0015288">
    <property type="term" value="F:porin activity"/>
    <property type="evidence" value="ECO:0007669"/>
    <property type="project" value="UniProtKB-KW"/>
</dbReference>
<dbReference type="PANTHER" id="PTHR33619">
    <property type="entry name" value="POLYSACCHARIDE EXPORT PROTEIN GFCE-RELATED"/>
    <property type="match status" value="1"/>
</dbReference>
<feature type="domain" description="Polysaccharide export protein N-terminal" evidence="16">
    <location>
        <begin position="21"/>
        <end position="96"/>
    </location>
</feature>
<proteinExistence type="inferred from homology"/>
<evidence type="ECO:0000256" key="12">
    <source>
        <dbReference type="ARBA" id="ARBA00023139"/>
    </source>
</evidence>
<keyword evidence="4" id="KW-1134">Transmembrane beta strand</keyword>
<protein>
    <submittedName>
        <fullName evidence="18">Polysaccharide export outer membrane protein</fullName>
    </submittedName>
</protein>
<dbReference type="GO" id="GO:0006811">
    <property type="term" value="P:monoatomic ion transport"/>
    <property type="evidence" value="ECO:0007669"/>
    <property type="project" value="UniProtKB-KW"/>
</dbReference>
<dbReference type="GO" id="GO:0046930">
    <property type="term" value="C:pore complex"/>
    <property type="evidence" value="ECO:0007669"/>
    <property type="project" value="UniProtKB-KW"/>
</dbReference>
<dbReference type="InterPro" id="IPR003715">
    <property type="entry name" value="Poly_export_N"/>
</dbReference>
<dbReference type="OrthoDB" id="197007at2"/>
<dbReference type="Proteomes" id="UP000325289">
    <property type="component" value="Unassembled WGS sequence"/>
</dbReference>
<feature type="chain" id="PRO_5009302182" evidence="15">
    <location>
        <begin position="21"/>
        <end position="209"/>
    </location>
</feature>
<evidence type="ECO:0000259" key="16">
    <source>
        <dbReference type="Pfam" id="PF02563"/>
    </source>
</evidence>
<keyword evidence="10" id="KW-0626">Porin</keyword>
<keyword evidence="19" id="KW-1185">Reference proteome</keyword>
<keyword evidence="7 15" id="KW-0732">Signal</keyword>
<sequence length="209" mass="22154">MTYVRCMVLLVILVAIPGLAASQSEYRIQRGDTVTVEVLEDPSLNRSVTVLPDGRISFPWAGSVPAAGRTIAELGAAITSAIAPNFNEQPSVFVGVEPAPPAPPTPAPPPAPPEPDPVISIYIMGEVQASGEIEVAPGTTFLQALAQSGGLTPFAATKRVQLRRTDPLTFAQNVYTINYRALTRGAALQRDIALQEGDVILVPERGLFE</sequence>
<dbReference type="Gene3D" id="3.10.560.10">
    <property type="entry name" value="Outer membrane lipoprotein wza domain like"/>
    <property type="match status" value="1"/>
</dbReference>
<gene>
    <name evidence="18" type="ORF">SAMN04515678_11671</name>
</gene>
<name>A0A1I2DDX3_9RHOB</name>
<dbReference type="GO" id="GO:0015159">
    <property type="term" value="F:polysaccharide transmembrane transporter activity"/>
    <property type="evidence" value="ECO:0007669"/>
    <property type="project" value="InterPro"/>
</dbReference>
<evidence type="ECO:0000256" key="4">
    <source>
        <dbReference type="ARBA" id="ARBA00022452"/>
    </source>
</evidence>
<reference evidence="18 19" key="1">
    <citation type="submission" date="2016-10" db="EMBL/GenBank/DDBJ databases">
        <authorList>
            <person name="Varghese N."/>
            <person name="Submissions S."/>
        </authorList>
    </citation>
    <scope>NUCLEOTIDE SEQUENCE [LARGE SCALE GENOMIC DNA]</scope>
    <source>
        <strain evidence="19">YIM D21,KCTC 23444,ACCC 10710</strain>
    </source>
</reference>
<keyword evidence="13" id="KW-0998">Cell outer membrane</keyword>
<evidence type="ECO:0000256" key="15">
    <source>
        <dbReference type="SAM" id="SignalP"/>
    </source>
</evidence>
<evidence type="ECO:0000259" key="17">
    <source>
        <dbReference type="Pfam" id="PF22461"/>
    </source>
</evidence>
<dbReference type="Gene3D" id="3.30.1950.10">
    <property type="entry name" value="wza like domain"/>
    <property type="match status" value="1"/>
</dbReference>
<evidence type="ECO:0000256" key="8">
    <source>
        <dbReference type="ARBA" id="ARBA00023047"/>
    </source>
</evidence>
<evidence type="ECO:0000256" key="13">
    <source>
        <dbReference type="ARBA" id="ARBA00023237"/>
    </source>
</evidence>
<dbReference type="EMBL" id="FOMS01000016">
    <property type="protein sequence ID" value="SFE78707.1"/>
    <property type="molecule type" value="Genomic_DNA"/>
</dbReference>
<comment type="subcellular location">
    <subcellularLocation>
        <location evidence="1">Cell outer membrane</location>
        <topology evidence="1">Multi-pass membrane protein</topology>
    </subcellularLocation>
</comment>
<keyword evidence="3" id="KW-0813">Transport</keyword>
<evidence type="ECO:0000256" key="10">
    <source>
        <dbReference type="ARBA" id="ARBA00023114"/>
    </source>
</evidence>
<evidence type="ECO:0000256" key="3">
    <source>
        <dbReference type="ARBA" id="ARBA00022448"/>
    </source>
</evidence>
<evidence type="ECO:0000256" key="2">
    <source>
        <dbReference type="ARBA" id="ARBA00009450"/>
    </source>
</evidence>
<feature type="signal peptide" evidence="15">
    <location>
        <begin position="1"/>
        <end position="20"/>
    </location>
</feature>
<evidence type="ECO:0000313" key="19">
    <source>
        <dbReference type="Proteomes" id="UP000325289"/>
    </source>
</evidence>
<dbReference type="Pfam" id="PF22461">
    <property type="entry name" value="SLBB_2"/>
    <property type="match status" value="1"/>
</dbReference>
<feature type="domain" description="SLBB" evidence="17">
    <location>
        <begin position="121"/>
        <end position="202"/>
    </location>
</feature>
<evidence type="ECO:0000256" key="5">
    <source>
        <dbReference type="ARBA" id="ARBA00022597"/>
    </source>
</evidence>